<name>A0A6M3LMI1_9ZZZZ</name>
<proteinExistence type="predicted"/>
<organism evidence="1">
    <name type="scientific">viral metagenome</name>
    <dbReference type="NCBI Taxonomy" id="1070528"/>
    <lineage>
        <taxon>unclassified sequences</taxon>
        <taxon>metagenomes</taxon>
        <taxon>organismal metagenomes</taxon>
    </lineage>
</organism>
<reference evidence="1" key="1">
    <citation type="submission" date="2020-03" db="EMBL/GenBank/DDBJ databases">
        <title>The deep terrestrial virosphere.</title>
        <authorList>
            <person name="Holmfeldt K."/>
            <person name="Nilsson E."/>
            <person name="Simone D."/>
            <person name="Lopez-Fernandez M."/>
            <person name="Wu X."/>
            <person name="de Brujin I."/>
            <person name="Lundin D."/>
            <person name="Andersson A."/>
            <person name="Bertilsson S."/>
            <person name="Dopson M."/>
        </authorList>
    </citation>
    <scope>NUCLEOTIDE SEQUENCE</scope>
    <source>
        <strain evidence="1">MM415B05177</strain>
    </source>
</reference>
<sequence length="100" mass="10916">MKLSKAQTELLIALTPDVNFLRREKTPLGSGTLHTELTENTCNRSVLPRTFEILLESGLIERRGGEEAKCPVCTMDGHYDLYDITPAGRAALAEAEGGRG</sequence>
<dbReference type="EMBL" id="MT143343">
    <property type="protein sequence ID" value="QJA95783.1"/>
    <property type="molecule type" value="Genomic_DNA"/>
</dbReference>
<accession>A0A6M3LMI1</accession>
<protein>
    <submittedName>
        <fullName evidence="1">Uncharacterized protein</fullName>
    </submittedName>
</protein>
<gene>
    <name evidence="1" type="ORF">MM415B05177_0010</name>
</gene>
<evidence type="ECO:0000313" key="1">
    <source>
        <dbReference type="EMBL" id="QJA95783.1"/>
    </source>
</evidence>
<dbReference type="AlphaFoldDB" id="A0A6M3LMI1"/>